<sequence>MQAVAGVVHPICLDAKNEDGKKPFAVFYESHQELLKAAEQWTKGTAGTYITVASLVLTIMFAAAFTIPGGNNQQTGMPIFLDEKIFNMFLIADMVSIFVSASCVLVFIGILTSRYQAMDFYYALPWKLIIGIVLFLLSICSMMVALYAALSLILKGNHTGSRGFILGFMLFLGGVPVIILLVSQLRFIYKFIRSTIKNPVSSI</sequence>
<dbReference type="Proteomes" id="UP000236291">
    <property type="component" value="Unassembled WGS sequence"/>
</dbReference>
<proteinExistence type="predicted"/>
<comment type="caution">
    <text evidence="3">The sequence shown here is derived from an EMBL/GenBank/DDBJ whole genome shotgun (WGS) entry which is preliminary data.</text>
</comment>
<evidence type="ECO:0000313" key="4">
    <source>
        <dbReference type="Proteomes" id="UP000236291"/>
    </source>
</evidence>
<keyword evidence="1" id="KW-0812">Transmembrane</keyword>
<dbReference type="Pfam" id="PF13962">
    <property type="entry name" value="PGG"/>
    <property type="match status" value="1"/>
</dbReference>
<evidence type="ECO:0000256" key="1">
    <source>
        <dbReference type="SAM" id="Phobius"/>
    </source>
</evidence>
<organism evidence="3 4">
    <name type="scientific">Trifolium pratense</name>
    <name type="common">Red clover</name>
    <dbReference type="NCBI Taxonomy" id="57577"/>
    <lineage>
        <taxon>Eukaryota</taxon>
        <taxon>Viridiplantae</taxon>
        <taxon>Streptophyta</taxon>
        <taxon>Embryophyta</taxon>
        <taxon>Tracheophyta</taxon>
        <taxon>Spermatophyta</taxon>
        <taxon>Magnoliopsida</taxon>
        <taxon>eudicotyledons</taxon>
        <taxon>Gunneridae</taxon>
        <taxon>Pentapetalae</taxon>
        <taxon>rosids</taxon>
        <taxon>fabids</taxon>
        <taxon>Fabales</taxon>
        <taxon>Fabaceae</taxon>
        <taxon>Papilionoideae</taxon>
        <taxon>50 kb inversion clade</taxon>
        <taxon>NPAAA clade</taxon>
        <taxon>Hologalegina</taxon>
        <taxon>IRL clade</taxon>
        <taxon>Trifolieae</taxon>
        <taxon>Trifolium</taxon>
    </lineage>
</organism>
<feature type="transmembrane region" description="Helical" evidence="1">
    <location>
        <begin position="128"/>
        <end position="153"/>
    </location>
</feature>
<reference evidence="3 4" key="1">
    <citation type="journal article" date="2014" name="Am. J. Bot.">
        <title>Genome assembly and annotation for red clover (Trifolium pratense; Fabaceae).</title>
        <authorList>
            <person name="Istvanek J."/>
            <person name="Jaros M."/>
            <person name="Krenek A."/>
            <person name="Repkova J."/>
        </authorList>
    </citation>
    <scope>NUCLEOTIDE SEQUENCE [LARGE SCALE GENOMIC DNA]</scope>
    <source>
        <strain evidence="4">cv. Tatra</strain>
        <tissue evidence="3">Young leaves</tissue>
    </source>
</reference>
<dbReference type="PANTHER" id="PTHR24177:SF329">
    <property type="entry name" value="ANKYRIN REPEAT PROTEIN"/>
    <property type="match status" value="1"/>
</dbReference>
<dbReference type="PANTHER" id="PTHR24177">
    <property type="entry name" value="CASKIN"/>
    <property type="match status" value="1"/>
</dbReference>
<evidence type="ECO:0000259" key="2">
    <source>
        <dbReference type="Pfam" id="PF13962"/>
    </source>
</evidence>
<evidence type="ECO:0000313" key="3">
    <source>
        <dbReference type="EMBL" id="PNX91607.1"/>
    </source>
</evidence>
<name>A0A2K3MLB6_TRIPR</name>
<keyword evidence="1" id="KW-1133">Transmembrane helix</keyword>
<accession>A0A2K3MLB6</accession>
<dbReference type="EMBL" id="ASHM01066804">
    <property type="protein sequence ID" value="PNX91607.1"/>
    <property type="molecule type" value="Genomic_DNA"/>
</dbReference>
<gene>
    <name evidence="3" type="ORF">L195_g047738</name>
</gene>
<dbReference type="STRING" id="57577.A0A2K3MLB6"/>
<dbReference type="AlphaFoldDB" id="A0A2K3MLB6"/>
<feature type="transmembrane region" description="Helical" evidence="1">
    <location>
        <begin position="165"/>
        <end position="189"/>
    </location>
</feature>
<feature type="domain" description="PGG" evidence="2">
    <location>
        <begin position="40"/>
        <end position="151"/>
    </location>
</feature>
<feature type="transmembrane region" description="Helical" evidence="1">
    <location>
        <begin position="85"/>
        <end position="108"/>
    </location>
</feature>
<dbReference type="Gramene" id="Tp57577_TGAC_v2_mRNA29562">
    <property type="protein sequence ID" value="Tp57577_TGAC_v2_mRNA29562"/>
    <property type="gene ID" value="Tp57577_TGAC_v2_gene28599"/>
</dbReference>
<keyword evidence="1" id="KW-0472">Membrane</keyword>
<dbReference type="InterPro" id="IPR026961">
    <property type="entry name" value="PGG_dom"/>
</dbReference>
<dbReference type="GO" id="GO:0016020">
    <property type="term" value="C:membrane"/>
    <property type="evidence" value="ECO:0007669"/>
    <property type="project" value="TreeGrafter"/>
</dbReference>
<feature type="transmembrane region" description="Helical" evidence="1">
    <location>
        <begin position="46"/>
        <end position="65"/>
    </location>
</feature>
<protein>
    <submittedName>
        <fullName evidence="3">Ankyrin repeat protein</fullName>
    </submittedName>
</protein>
<reference evidence="3 4" key="2">
    <citation type="journal article" date="2017" name="Front. Plant Sci.">
        <title>Gene Classification and Mining of Molecular Markers Useful in Red Clover (Trifolium pratense) Breeding.</title>
        <authorList>
            <person name="Istvanek J."/>
            <person name="Dluhosova J."/>
            <person name="Dluhos P."/>
            <person name="Patkova L."/>
            <person name="Nedelnik J."/>
            <person name="Repkova J."/>
        </authorList>
    </citation>
    <scope>NUCLEOTIDE SEQUENCE [LARGE SCALE GENOMIC DNA]</scope>
    <source>
        <strain evidence="4">cv. Tatra</strain>
        <tissue evidence="3">Young leaves</tissue>
    </source>
</reference>